<dbReference type="InterPro" id="IPR053146">
    <property type="entry name" value="QDO-like"/>
</dbReference>
<dbReference type="SUPFAM" id="SSF51182">
    <property type="entry name" value="RmlC-like cupins"/>
    <property type="match status" value="1"/>
</dbReference>
<proteinExistence type="predicted"/>
<dbReference type="InterPro" id="IPR011051">
    <property type="entry name" value="RmlC_Cupin_sf"/>
</dbReference>
<dbReference type="PANTHER" id="PTHR36440">
    <property type="entry name" value="PUTATIVE (AFU_ORTHOLOGUE AFUA_8G07350)-RELATED"/>
    <property type="match status" value="1"/>
</dbReference>
<dbReference type="RefSeq" id="WP_178373221.1">
    <property type="nucleotide sequence ID" value="NZ_BAAAOD010000021.1"/>
</dbReference>
<evidence type="ECO:0000259" key="1">
    <source>
        <dbReference type="Pfam" id="PF07883"/>
    </source>
</evidence>
<dbReference type="Pfam" id="PF07883">
    <property type="entry name" value="Cupin_2"/>
    <property type="match status" value="1"/>
</dbReference>
<reference evidence="2 3" key="1">
    <citation type="submission" date="2024-03" db="EMBL/GenBank/DDBJ databases">
        <title>Draft genome sequence of Pseudonocardia carboxydivorans JCM 14827.</title>
        <authorList>
            <person name="Duangmal K."/>
        </authorList>
    </citation>
    <scope>NUCLEOTIDE SEQUENCE [LARGE SCALE GENOMIC DNA]</scope>
    <source>
        <strain evidence="2 3">JCM 14827</strain>
    </source>
</reference>
<protein>
    <submittedName>
        <fullName evidence="2">Cupin domain-containing protein</fullName>
    </submittedName>
</protein>
<dbReference type="Proteomes" id="UP001367513">
    <property type="component" value="Unassembled WGS sequence"/>
</dbReference>
<keyword evidence="3" id="KW-1185">Reference proteome</keyword>
<dbReference type="Gene3D" id="2.60.120.10">
    <property type="entry name" value="Jelly Rolls"/>
    <property type="match status" value="1"/>
</dbReference>
<dbReference type="PANTHER" id="PTHR36440:SF1">
    <property type="entry name" value="PUTATIVE (AFU_ORTHOLOGUE AFUA_8G07350)-RELATED"/>
    <property type="match status" value="1"/>
</dbReference>
<evidence type="ECO:0000313" key="2">
    <source>
        <dbReference type="EMBL" id="MEK6466703.1"/>
    </source>
</evidence>
<dbReference type="InterPro" id="IPR013096">
    <property type="entry name" value="Cupin_2"/>
</dbReference>
<dbReference type="InterPro" id="IPR014710">
    <property type="entry name" value="RmlC-like_jellyroll"/>
</dbReference>
<name>A0ABU9AJU6_PSEA5</name>
<evidence type="ECO:0000313" key="3">
    <source>
        <dbReference type="Proteomes" id="UP001367513"/>
    </source>
</evidence>
<sequence length="147" mass="15017">MEARIITTDDADAFGMPHTRAVPLATGADTGDAWEALELTLGPGAASPPHTLSADKVFYLAAGELDVDLDGVTHRLRAGDVAHVPAGVLHRYRADTDARLVVLVTGATQVPFLRGMSELGRSGPPAPDAVAAHAAGHGVRIAAPSAG</sequence>
<organism evidence="2 3">
    <name type="scientific">Pseudonocardia alni subsp. carboxydivorans</name>
    <dbReference type="NCBI Taxonomy" id="415010"/>
    <lineage>
        <taxon>Bacteria</taxon>
        <taxon>Bacillati</taxon>
        <taxon>Actinomycetota</taxon>
        <taxon>Actinomycetes</taxon>
        <taxon>Pseudonocardiales</taxon>
        <taxon>Pseudonocardiaceae</taxon>
        <taxon>Pseudonocardia</taxon>
    </lineage>
</organism>
<dbReference type="EMBL" id="JBBPIX010000016">
    <property type="protein sequence ID" value="MEK6466703.1"/>
    <property type="molecule type" value="Genomic_DNA"/>
</dbReference>
<gene>
    <name evidence="2" type="ORF">WG925_23440</name>
</gene>
<comment type="caution">
    <text evidence="2">The sequence shown here is derived from an EMBL/GenBank/DDBJ whole genome shotgun (WGS) entry which is preliminary data.</text>
</comment>
<feature type="domain" description="Cupin type-2" evidence="1">
    <location>
        <begin position="39"/>
        <end position="104"/>
    </location>
</feature>
<accession>A0ABU9AJU6</accession>